<dbReference type="EC" id="1.8.1.4" evidence="3 13"/>
<evidence type="ECO:0000256" key="8">
    <source>
        <dbReference type="ARBA" id="ARBA00023002"/>
    </source>
</evidence>
<keyword evidence="17" id="KW-1185">Reference proteome</keyword>
<evidence type="ECO:0000256" key="10">
    <source>
        <dbReference type="ARBA" id="ARBA00023157"/>
    </source>
</evidence>
<reference evidence="16 17" key="1">
    <citation type="submission" date="2023-07" db="EMBL/GenBank/DDBJ databases">
        <title>Sorghum-associated microbial communities from plants grown in Nebraska, USA.</title>
        <authorList>
            <person name="Schachtman D."/>
        </authorList>
    </citation>
    <scope>NUCLEOTIDE SEQUENCE [LARGE SCALE GENOMIC DNA]</scope>
    <source>
        <strain evidence="16 17">BE107</strain>
    </source>
</reference>
<keyword evidence="11 13" id="KW-0676">Redox-active center</keyword>
<sequence>MAEQFDVVVIGSGPAGYHAAIRAAQLGLKTACIDAALGKDGKPALGGTCLRVGCIPSKALLDSSRQFWNLQHLFADHGITAKDAKIDVGTMIGRKDKIVKQFTGGIALLFKANKITPYYGFGQLQPGNIVKVKQHDGTEIELKGTNVVIAAGSDSIELPFAKFDNEYIVDNVGALDFTSVPKRLAVIGAGVIGLELGSVWKRLGADVTILEALPDFLPAADAEVSKTAAKEFKKQGLDIRLGAKVSKTEVKKKEVHVTYTDAEGEKTLVVDRLLVAVGRKAASKGLLAEGTGVKLNERGQVEVDEHCHTGVDGVWAVGDCVRGPMLAHKGFEEGIAVAELIAGLPGHVNLDTVPWVIYTEPEIAWVGKTEQQLKAEGIPYKTGSFPFAALGRAVAMGEPAGFVKVIAHEETDRILGMHLVGVGVSELVHEGVLAMEFSGSADDLARICHAHPTLSEAVHDAAMSVAKRSIHKVN</sequence>
<dbReference type="NCBIfam" id="TIGR01350">
    <property type="entry name" value="lipoamide_DH"/>
    <property type="match status" value="1"/>
</dbReference>
<evidence type="ECO:0000256" key="7">
    <source>
        <dbReference type="ARBA" id="ARBA00022827"/>
    </source>
</evidence>
<keyword evidence="7 13" id="KW-0274">FAD</keyword>
<evidence type="ECO:0000256" key="6">
    <source>
        <dbReference type="ARBA" id="ARBA00022630"/>
    </source>
</evidence>
<dbReference type="InterPro" id="IPR050151">
    <property type="entry name" value="Class-I_Pyr_Nuc-Dis_Oxidored"/>
</dbReference>
<dbReference type="SUPFAM" id="SSF51905">
    <property type="entry name" value="FAD/NAD(P)-binding domain"/>
    <property type="match status" value="1"/>
</dbReference>
<dbReference type="EMBL" id="JAVDTT010000001">
    <property type="protein sequence ID" value="MDR6840875.1"/>
    <property type="molecule type" value="Genomic_DNA"/>
</dbReference>
<dbReference type="PROSITE" id="PS00076">
    <property type="entry name" value="PYRIDINE_REDOX_1"/>
    <property type="match status" value="1"/>
</dbReference>
<evidence type="ECO:0000256" key="11">
    <source>
        <dbReference type="ARBA" id="ARBA00023284"/>
    </source>
</evidence>
<dbReference type="InterPro" id="IPR001100">
    <property type="entry name" value="Pyr_nuc-diS_OxRdtase"/>
</dbReference>
<evidence type="ECO:0000256" key="5">
    <source>
        <dbReference type="ARBA" id="ARBA00022490"/>
    </source>
</evidence>
<evidence type="ECO:0000313" key="17">
    <source>
        <dbReference type="Proteomes" id="UP001254759"/>
    </source>
</evidence>
<evidence type="ECO:0000256" key="12">
    <source>
        <dbReference type="ARBA" id="ARBA00049187"/>
    </source>
</evidence>
<dbReference type="PANTHER" id="PTHR22912">
    <property type="entry name" value="DISULFIDE OXIDOREDUCTASE"/>
    <property type="match status" value="1"/>
</dbReference>
<dbReference type="InterPro" id="IPR012999">
    <property type="entry name" value="Pyr_OxRdtase_I_AS"/>
</dbReference>
<keyword evidence="9 13" id="KW-0520">NAD</keyword>
<dbReference type="InterPro" id="IPR006258">
    <property type="entry name" value="Lipoamide_DH"/>
</dbReference>
<dbReference type="Gene3D" id="3.50.50.60">
    <property type="entry name" value="FAD/NAD(P)-binding domain"/>
    <property type="match status" value="2"/>
</dbReference>
<comment type="cofactor">
    <cofactor evidence="13">
        <name>FAD</name>
        <dbReference type="ChEBI" id="CHEBI:57692"/>
    </cofactor>
    <text evidence="13">Binds 1 FAD per subunit.</text>
</comment>
<dbReference type="GO" id="GO:0004148">
    <property type="term" value="F:dihydrolipoyl dehydrogenase (NADH) activity"/>
    <property type="evidence" value="ECO:0007669"/>
    <property type="project" value="UniProtKB-EC"/>
</dbReference>
<dbReference type="SUPFAM" id="SSF55424">
    <property type="entry name" value="FAD/NAD-linked reductases, dimerisation (C-terminal) domain"/>
    <property type="match status" value="1"/>
</dbReference>
<proteinExistence type="inferred from homology"/>
<dbReference type="InterPro" id="IPR004099">
    <property type="entry name" value="Pyr_nucl-diS_OxRdtase_dimer"/>
</dbReference>
<evidence type="ECO:0000256" key="2">
    <source>
        <dbReference type="ARBA" id="ARBA00007532"/>
    </source>
</evidence>
<gene>
    <name evidence="16" type="ORF">J2W94_001139</name>
</gene>
<dbReference type="PRINTS" id="PR00368">
    <property type="entry name" value="FADPNR"/>
</dbReference>
<evidence type="ECO:0000256" key="3">
    <source>
        <dbReference type="ARBA" id="ARBA00012608"/>
    </source>
</evidence>
<dbReference type="InterPro" id="IPR023753">
    <property type="entry name" value="FAD/NAD-binding_dom"/>
</dbReference>
<evidence type="ECO:0000313" key="16">
    <source>
        <dbReference type="EMBL" id="MDR6840875.1"/>
    </source>
</evidence>
<dbReference type="PRINTS" id="PR00411">
    <property type="entry name" value="PNDRDTASEI"/>
</dbReference>
<dbReference type="InterPro" id="IPR016156">
    <property type="entry name" value="FAD/NAD-linked_Rdtase_dimer_sf"/>
</dbReference>
<keyword evidence="10" id="KW-1015">Disulfide bond</keyword>
<comment type="similarity">
    <text evidence="2 13">Belongs to the class-I pyridine nucleotide-disulfide oxidoreductase family.</text>
</comment>
<dbReference type="Proteomes" id="UP001254759">
    <property type="component" value="Unassembled WGS sequence"/>
</dbReference>
<accession>A0ABU1RSK0</accession>
<feature type="domain" description="FAD/NAD(P)-binding" evidence="15">
    <location>
        <begin position="5"/>
        <end position="334"/>
    </location>
</feature>
<keyword evidence="5" id="KW-0963">Cytoplasm</keyword>
<keyword evidence="8 13" id="KW-0560">Oxidoreductase</keyword>
<evidence type="ECO:0000256" key="4">
    <source>
        <dbReference type="ARBA" id="ARBA00016961"/>
    </source>
</evidence>
<dbReference type="Pfam" id="PF02852">
    <property type="entry name" value="Pyr_redox_dim"/>
    <property type="match status" value="1"/>
</dbReference>
<dbReference type="Gene3D" id="3.30.390.30">
    <property type="match status" value="1"/>
</dbReference>
<dbReference type="Pfam" id="PF07992">
    <property type="entry name" value="Pyr_redox_2"/>
    <property type="match status" value="1"/>
</dbReference>
<comment type="subcellular location">
    <subcellularLocation>
        <location evidence="1">Cytoplasm</location>
    </subcellularLocation>
</comment>
<protein>
    <recommendedName>
        <fullName evidence="4 13">Dihydrolipoyl dehydrogenase</fullName>
        <ecNumber evidence="3 13">1.8.1.4</ecNumber>
    </recommendedName>
</protein>
<organism evidence="16 17">
    <name type="scientific">Pseudoxanthomonas sacheonensis</name>
    <dbReference type="NCBI Taxonomy" id="443615"/>
    <lineage>
        <taxon>Bacteria</taxon>
        <taxon>Pseudomonadati</taxon>
        <taxon>Pseudomonadota</taxon>
        <taxon>Gammaproteobacteria</taxon>
        <taxon>Lysobacterales</taxon>
        <taxon>Lysobacteraceae</taxon>
        <taxon>Pseudoxanthomonas</taxon>
    </lineage>
</organism>
<dbReference type="InterPro" id="IPR036188">
    <property type="entry name" value="FAD/NAD-bd_sf"/>
</dbReference>
<evidence type="ECO:0000256" key="9">
    <source>
        <dbReference type="ARBA" id="ARBA00023027"/>
    </source>
</evidence>
<keyword evidence="6 13" id="KW-0285">Flavoprotein</keyword>
<dbReference type="PIRSF" id="PIRSF000350">
    <property type="entry name" value="Mercury_reductase_MerA"/>
    <property type="match status" value="1"/>
</dbReference>
<name>A0ABU1RSK0_9GAMM</name>
<comment type="miscellaneous">
    <text evidence="13">The active site is a redox-active disulfide bond.</text>
</comment>
<dbReference type="PANTHER" id="PTHR22912:SF224">
    <property type="entry name" value="DIHYDROLIPOYL DEHYDROGENASE"/>
    <property type="match status" value="1"/>
</dbReference>
<comment type="catalytic activity">
    <reaction evidence="12 13">
        <text>N(6)-[(R)-dihydrolipoyl]-L-lysyl-[protein] + NAD(+) = N(6)-[(R)-lipoyl]-L-lysyl-[protein] + NADH + H(+)</text>
        <dbReference type="Rhea" id="RHEA:15045"/>
        <dbReference type="Rhea" id="RHEA-COMP:10474"/>
        <dbReference type="Rhea" id="RHEA-COMP:10475"/>
        <dbReference type="ChEBI" id="CHEBI:15378"/>
        <dbReference type="ChEBI" id="CHEBI:57540"/>
        <dbReference type="ChEBI" id="CHEBI:57945"/>
        <dbReference type="ChEBI" id="CHEBI:83099"/>
        <dbReference type="ChEBI" id="CHEBI:83100"/>
        <dbReference type="EC" id="1.8.1.4"/>
    </reaction>
</comment>
<evidence type="ECO:0000256" key="1">
    <source>
        <dbReference type="ARBA" id="ARBA00004496"/>
    </source>
</evidence>
<comment type="caution">
    <text evidence="16">The sequence shown here is derived from an EMBL/GenBank/DDBJ whole genome shotgun (WGS) entry which is preliminary data.</text>
</comment>
<evidence type="ECO:0000259" key="14">
    <source>
        <dbReference type="Pfam" id="PF02852"/>
    </source>
</evidence>
<dbReference type="RefSeq" id="WP_310090988.1">
    <property type="nucleotide sequence ID" value="NZ_JAVDTT010000001.1"/>
</dbReference>
<evidence type="ECO:0000256" key="13">
    <source>
        <dbReference type="RuleBase" id="RU003692"/>
    </source>
</evidence>
<feature type="domain" description="Pyridine nucleotide-disulphide oxidoreductase dimerisation" evidence="14">
    <location>
        <begin position="353"/>
        <end position="461"/>
    </location>
</feature>
<evidence type="ECO:0000259" key="15">
    <source>
        <dbReference type="Pfam" id="PF07992"/>
    </source>
</evidence>